<protein>
    <recommendedName>
        <fullName evidence="3">Putative Flp pilus-assembly TadG-like N-terminal domain-containing protein</fullName>
    </recommendedName>
</protein>
<dbReference type="Proteomes" id="UP000009877">
    <property type="component" value="Unassembled WGS sequence"/>
</dbReference>
<feature type="region of interest" description="Disordered" evidence="1">
    <location>
        <begin position="1"/>
        <end position="20"/>
    </location>
</feature>
<organism evidence="4 5">
    <name type="scientific">Kocuria palustris PEL</name>
    <dbReference type="NCBI Taxonomy" id="1236550"/>
    <lineage>
        <taxon>Bacteria</taxon>
        <taxon>Bacillati</taxon>
        <taxon>Actinomycetota</taxon>
        <taxon>Actinomycetes</taxon>
        <taxon>Micrococcales</taxon>
        <taxon>Micrococcaceae</taxon>
        <taxon>Kocuria</taxon>
    </lineage>
</organism>
<name>M2XWU0_9MICC</name>
<sequence>MWAEGGGLDPGILGDDPDGSAWDRRHHPDLGAGTVFGLILALVAVFLIIAALGVGQAAILTHRAGNAADLSALAAADTARGLRIGQPCEVAAELAELNGAEVLDCAVVGPEATTVDVEVGIDLPPSLSVFGQAHGRSRAGAPEDSPFS</sequence>
<evidence type="ECO:0000256" key="2">
    <source>
        <dbReference type="SAM" id="Phobius"/>
    </source>
</evidence>
<evidence type="ECO:0000256" key="1">
    <source>
        <dbReference type="SAM" id="MobiDB-lite"/>
    </source>
</evidence>
<dbReference type="InterPro" id="IPR028087">
    <property type="entry name" value="Tad_N"/>
</dbReference>
<dbReference type="InterPro" id="IPR021202">
    <property type="entry name" value="Rv3654c-like"/>
</dbReference>
<dbReference type="GeneID" id="93315752"/>
<dbReference type="Pfam" id="PF13400">
    <property type="entry name" value="Tad"/>
    <property type="match status" value="1"/>
</dbReference>
<reference evidence="4 5" key="1">
    <citation type="journal article" date="2014" name="Genome Announc.">
        <title>Draft Genome Sequence of Kocuria palustris PEL.</title>
        <authorList>
            <person name="Sharma G."/>
            <person name="Khatri I."/>
            <person name="Subramanian S."/>
        </authorList>
    </citation>
    <scope>NUCLEOTIDE SEQUENCE [LARGE SCALE GENOMIC DNA]</scope>
    <source>
        <strain evidence="4 5">PEL</strain>
    </source>
</reference>
<dbReference type="NCBIfam" id="TIGR03816">
    <property type="entry name" value="tadE_like_DECH"/>
    <property type="match status" value="1"/>
</dbReference>
<gene>
    <name evidence="4" type="ORF">C884_01791</name>
</gene>
<keyword evidence="2" id="KW-1133">Transmembrane helix</keyword>
<feature type="domain" description="Putative Flp pilus-assembly TadG-like N-terminal" evidence="3">
    <location>
        <begin position="31"/>
        <end position="77"/>
    </location>
</feature>
<dbReference type="EMBL" id="ANHZ02000004">
    <property type="protein sequence ID" value="EME37283.1"/>
    <property type="molecule type" value="Genomic_DNA"/>
</dbReference>
<evidence type="ECO:0000259" key="3">
    <source>
        <dbReference type="Pfam" id="PF13400"/>
    </source>
</evidence>
<keyword evidence="2" id="KW-0812">Transmembrane</keyword>
<dbReference type="AlphaFoldDB" id="M2XWU0"/>
<proteinExistence type="predicted"/>
<dbReference type="RefSeq" id="WP_006213781.1">
    <property type="nucleotide sequence ID" value="NZ_ANHZ02000004.1"/>
</dbReference>
<accession>M2XWU0</accession>
<keyword evidence="5" id="KW-1185">Reference proteome</keyword>
<evidence type="ECO:0000313" key="5">
    <source>
        <dbReference type="Proteomes" id="UP000009877"/>
    </source>
</evidence>
<feature type="transmembrane region" description="Helical" evidence="2">
    <location>
        <begin position="30"/>
        <end position="54"/>
    </location>
</feature>
<comment type="caution">
    <text evidence="4">The sequence shown here is derived from an EMBL/GenBank/DDBJ whole genome shotgun (WGS) entry which is preliminary data.</text>
</comment>
<evidence type="ECO:0000313" key="4">
    <source>
        <dbReference type="EMBL" id="EME37283.1"/>
    </source>
</evidence>
<keyword evidence="2" id="KW-0472">Membrane</keyword>
<dbReference type="STRING" id="71999.KPaMU14_10460"/>